<dbReference type="NCBIfam" id="TIGR02481">
    <property type="entry name" value="hemeryth_dom"/>
    <property type="match status" value="1"/>
</dbReference>
<protein>
    <recommendedName>
        <fullName evidence="5">Hemerythrin-like domain-containing protein</fullName>
    </recommendedName>
</protein>
<dbReference type="Proteomes" id="UP001162734">
    <property type="component" value="Chromosome"/>
</dbReference>
<evidence type="ECO:0000313" key="7">
    <source>
        <dbReference type="Proteomes" id="UP001162734"/>
    </source>
</evidence>
<name>A0ABM7XE99_9BACT</name>
<keyword evidence="4" id="KW-0408">Iron</keyword>
<dbReference type="EMBL" id="AP025592">
    <property type="protein sequence ID" value="BDG10216.1"/>
    <property type="molecule type" value="Genomic_DNA"/>
</dbReference>
<dbReference type="PANTHER" id="PTHR37164">
    <property type="entry name" value="BACTERIOHEMERYTHRIN"/>
    <property type="match status" value="1"/>
</dbReference>
<dbReference type="RefSeq" id="WP_248342609.1">
    <property type="nucleotide sequence ID" value="NZ_AP025592.1"/>
</dbReference>
<dbReference type="PANTHER" id="PTHR37164:SF1">
    <property type="entry name" value="BACTERIOHEMERYTHRIN"/>
    <property type="match status" value="1"/>
</dbReference>
<dbReference type="Pfam" id="PF01814">
    <property type="entry name" value="Hemerythrin"/>
    <property type="match status" value="1"/>
</dbReference>
<evidence type="ECO:0000256" key="1">
    <source>
        <dbReference type="ARBA" id="ARBA00010587"/>
    </source>
</evidence>
<proteinExistence type="inferred from homology"/>
<keyword evidence="2" id="KW-0561">Oxygen transport</keyword>
<dbReference type="InterPro" id="IPR035938">
    <property type="entry name" value="Hemerythrin-like_sf"/>
</dbReference>
<evidence type="ECO:0000256" key="4">
    <source>
        <dbReference type="ARBA" id="ARBA00023004"/>
    </source>
</evidence>
<sequence>MAGGRPREPSSTIDAQHRALFDQLHRVMDARQRGPADAALELAEFQRQVRAHFADEERMLAWRGYPDLPEHRAEHAAFLAELETMDGDLSAASAAFLRGWLVNHTTGSDRRYLEWTARAHPERPRPARSRQAIRTET</sequence>
<comment type="similarity">
    <text evidence="1">Belongs to the hemerythrin family.</text>
</comment>
<dbReference type="SUPFAM" id="SSF47188">
    <property type="entry name" value="Hemerythrin-like"/>
    <property type="match status" value="1"/>
</dbReference>
<dbReference type="InterPro" id="IPR050669">
    <property type="entry name" value="Hemerythrin"/>
</dbReference>
<feature type="domain" description="Hemerythrin-like" evidence="5">
    <location>
        <begin position="10"/>
        <end position="115"/>
    </location>
</feature>
<keyword evidence="3" id="KW-0479">Metal-binding</keyword>
<dbReference type="CDD" id="cd12107">
    <property type="entry name" value="Hemerythrin"/>
    <property type="match status" value="1"/>
</dbReference>
<accession>A0ABM7XE99</accession>
<dbReference type="InterPro" id="IPR012312">
    <property type="entry name" value="Hemerythrin-like"/>
</dbReference>
<dbReference type="InterPro" id="IPR016131">
    <property type="entry name" value="Haemerythrin_Fe_BS"/>
</dbReference>
<dbReference type="InterPro" id="IPR012827">
    <property type="entry name" value="Hemerythrin_metal-bd"/>
</dbReference>
<dbReference type="PROSITE" id="PS00550">
    <property type="entry name" value="HEMERYTHRINS"/>
    <property type="match status" value="1"/>
</dbReference>
<evidence type="ECO:0000256" key="3">
    <source>
        <dbReference type="ARBA" id="ARBA00022723"/>
    </source>
</evidence>
<organism evidence="6 7">
    <name type="scientific">Anaeromyxobacter paludicola</name>
    <dbReference type="NCBI Taxonomy" id="2918171"/>
    <lineage>
        <taxon>Bacteria</taxon>
        <taxon>Pseudomonadati</taxon>
        <taxon>Myxococcota</taxon>
        <taxon>Myxococcia</taxon>
        <taxon>Myxococcales</taxon>
        <taxon>Cystobacterineae</taxon>
        <taxon>Anaeromyxobacteraceae</taxon>
        <taxon>Anaeromyxobacter</taxon>
    </lineage>
</organism>
<keyword evidence="2" id="KW-0813">Transport</keyword>
<gene>
    <name evidence="6" type="ORF">AMPC_33290</name>
</gene>
<evidence type="ECO:0000313" key="6">
    <source>
        <dbReference type="EMBL" id="BDG10216.1"/>
    </source>
</evidence>
<keyword evidence="7" id="KW-1185">Reference proteome</keyword>
<dbReference type="Gene3D" id="1.20.120.50">
    <property type="entry name" value="Hemerythrin-like"/>
    <property type="match status" value="1"/>
</dbReference>
<evidence type="ECO:0000259" key="5">
    <source>
        <dbReference type="Pfam" id="PF01814"/>
    </source>
</evidence>
<reference evidence="7" key="1">
    <citation type="journal article" date="2022" name="Int. J. Syst. Evol. Microbiol.">
        <title>Anaeromyxobacter oryzae sp. nov., Anaeromyxobacter diazotrophicus sp. nov. and Anaeromyxobacter paludicola sp. nov., isolated from paddy soils.</title>
        <authorList>
            <person name="Itoh H."/>
            <person name="Xu Z."/>
            <person name="Mise K."/>
            <person name="Masuda Y."/>
            <person name="Ushijima N."/>
            <person name="Hayakawa C."/>
            <person name="Shiratori Y."/>
            <person name="Senoo K."/>
        </authorList>
    </citation>
    <scope>NUCLEOTIDE SEQUENCE [LARGE SCALE GENOMIC DNA]</scope>
    <source>
        <strain evidence="7">Red630</strain>
    </source>
</reference>
<evidence type="ECO:0000256" key="2">
    <source>
        <dbReference type="ARBA" id="ARBA00022621"/>
    </source>
</evidence>